<dbReference type="InterPro" id="IPR008571">
    <property type="entry name" value="HerA-like"/>
</dbReference>
<reference evidence="2 3" key="1">
    <citation type="submission" date="2018-12" db="EMBL/GenBank/DDBJ databases">
        <title>Genome sequence from the cellulolytic species, Caldicellulosiruptor changbaiensis.</title>
        <authorList>
            <person name="Blumer-Schuette S.E."/>
            <person name="Mendoza C."/>
        </authorList>
    </citation>
    <scope>NUCLEOTIDE SEQUENCE [LARGE SCALE GENOMIC DNA]</scope>
    <source>
        <strain evidence="2 3">CBS-Z</strain>
    </source>
</reference>
<gene>
    <name evidence="2" type="ORF">ELD05_08480</name>
</gene>
<evidence type="ECO:0000313" key="2">
    <source>
        <dbReference type="EMBL" id="AZT90678.1"/>
    </source>
</evidence>
<dbReference type="EMBL" id="CP034791">
    <property type="protein sequence ID" value="AZT90678.1"/>
    <property type="molecule type" value="Genomic_DNA"/>
</dbReference>
<dbReference type="PANTHER" id="PTHR42957">
    <property type="entry name" value="HELICASE MJ1565-RELATED"/>
    <property type="match status" value="1"/>
</dbReference>
<dbReference type="RefSeq" id="WP_127352087.1">
    <property type="nucleotide sequence ID" value="NZ_CP034791.1"/>
</dbReference>
<dbReference type="Gene3D" id="3.40.50.300">
    <property type="entry name" value="P-loop containing nucleotide triphosphate hydrolases"/>
    <property type="match status" value="2"/>
</dbReference>
<proteinExistence type="predicted"/>
<feature type="domain" description="Helicase HerA central" evidence="1">
    <location>
        <begin position="145"/>
        <end position="383"/>
    </location>
</feature>
<dbReference type="InterPro" id="IPR002789">
    <property type="entry name" value="HerA_central"/>
</dbReference>
<dbReference type="InterPro" id="IPR027417">
    <property type="entry name" value="P-loop_NTPase"/>
</dbReference>
<organism evidence="2 3">
    <name type="scientific">Caldicellulosiruptor changbaiensis</name>
    <dbReference type="NCBI Taxonomy" id="1222016"/>
    <lineage>
        <taxon>Bacteria</taxon>
        <taxon>Bacillati</taxon>
        <taxon>Bacillota</taxon>
        <taxon>Bacillota incertae sedis</taxon>
        <taxon>Caldicellulosiruptorales</taxon>
        <taxon>Caldicellulosiruptoraceae</taxon>
        <taxon>Caldicellulosiruptor</taxon>
    </lineage>
</organism>
<dbReference type="Proteomes" id="UP000282930">
    <property type="component" value="Chromosome"/>
</dbReference>
<name>A0A3T0D6M5_9FIRM</name>
<dbReference type="PANTHER" id="PTHR42957:SF1">
    <property type="entry name" value="HELICASE MJ1565-RELATED"/>
    <property type="match status" value="1"/>
</dbReference>
<dbReference type="SUPFAM" id="SSF52540">
    <property type="entry name" value="P-loop containing nucleoside triphosphate hydrolases"/>
    <property type="match status" value="1"/>
</dbReference>
<accession>A0A3T0D6M5</accession>
<evidence type="ECO:0000259" key="1">
    <source>
        <dbReference type="Pfam" id="PF01935"/>
    </source>
</evidence>
<dbReference type="Pfam" id="PF01935">
    <property type="entry name" value="DUF87"/>
    <property type="match status" value="1"/>
</dbReference>
<dbReference type="AlphaFoldDB" id="A0A3T0D6M5"/>
<protein>
    <submittedName>
        <fullName evidence="2">DUF87 domain-containing protein</fullName>
    </submittedName>
</protein>
<dbReference type="KEGG" id="ccha:ELD05_08480"/>
<keyword evidence="3" id="KW-1185">Reference proteome</keyword>
<sequence length="555" mass="62579">MPEKFYTEQKIGKVIGGSFLEGLAIKVEDDSIIEDTRIGSILVSQTEKKKYYCMLTDMVIEGMNKQSLTELPRGTEFSLLNRITRGTSIYTIFKAQPILAFDLQEGKNQPIRNIPLHASSVRKATYDDIQDVFGSFEKDPKRFFPIGNVLDMDESTQVCIDIDRFIERSSGIYGRTGTGKSFIARLIMAGIILSDKASLLIFDAHSDHGPDSVDEENHHVKGLKSLFGNKMQIMTIESSSVNRAGVLPIEIDVRDVEVEDILSISEELNLNETAEQVMIALKNKLEAQGRHWLQEILVNGEELAEEFKDSEAIVNRSSLLALIRKLSVLKELPYLKYDRSPGTNSIDIILDYLQKGISVDITFGKGDKLLNYLFVTNVLSRRIYNKYMEMYEKHISNRKKYPAPRPLVIAIEEAHRFLSPDVAKQTIFGTIAREMRKAKVSLMCIDQRPSQIDSEIASQIGTRVILALSDEADIASALAGMKNSKQLRAIVESLDSKQQALVIGHAVPMPIAIKTRGYDQSFYDFVSIYSPKSDVEDNYRKALEASEEFLKDMEY</sequence>
<evidence type="ECO:0000313" key="3">
    <source>
        <dbReference type="Proteomes" id="UP000282930"/>
    </source>
</evidence>